<dbReference type="Gene3D" id="1.20.1280.50">
    <property type="match status" value="1"/>
</dbReference>
<dbReference type="InterPro" id="IPR001810">
    <property type="entry name" value="F-box_dom"/>
</dbReference>
<gene>
    <name evidence="2" type="ORF">D915_001075</name>
</gene>
<dbReference type="Gene3D" id="3.40.50.300">
    <property type="entry name" value="P-loop containing nucleotide triphosphate hydrolases"/>
    <property type="match status" value="2"/>
</dbReference>
<reference evidence="2" key="1">
    <citation type="submission" date="2019-03" db="EMBL/GenBank/DDBJ databases">
        <title>Improved annotation for the trematode Fasciola hepatica.</title>
        <authorList>
            <person name="Choi Y.-J."/>
            <person name="Martin J."/>
            <person name="Mitreva M."/>
        </authorList>
    </citation>
    <scope>NUCLEOTIDE SEQUENCE [LARGE SCALE GENOMIC DNA]</scope>
</reference>
<dbReference type="SUPFAM" id="SSF81383">
    <property type="entry name" value="F-box domain"/>
    <property type="match status" value="1"/>
</dbReference>
<dbReference type="InterPro" id="IPR036047">
    <property type="entry name" value="F-box-like_dom_sf"/>
</dbReference>
<evidence type="ECO:0000313" key="2">
    <source>
        <dbReference type="EMBL" id="THD28009.1"/>
    </source>
</evidence>
<dbReference type="SMART" id="SM00256">
    <property type="entry name" value="FBOX"/>
    <property type="match status" value="1"/>
</dbReference>
<dbReference type="Proteomes" id="UP000230066">
    <property type="component" value="Unassembled WGS sequence"/>
</dbReference>
<evidence type="ECO:0000256" key="1">
    <source>
        <dbReference type="SAM" id="MobiDB-lite"/>
    </source>
</evidence>
<dbReference type="Pfam" id="PF12937">
    <property type="entry name" value="F-box-like"/>
    <property type="match status" value="1"/>
</dbReference>
<dbReference type="EMBL" id="JXXN02000259">
    <property type="protein sequence ID" value="THD28009.1"/>
    <property type="molecule type" value="Genomic_DNA"/>
</dbReference>
<dbReference type="AlphaFoldDB" id="A0A2H1CT93"/>
<dbReference type="InterPro" id="IPR027417">
    <property type="entry name" value="P-loop_NTPase"/>
</dbReference>
<keyword evidence="3" id="KW-1185">Reference proteome</keyword>
<feature type="compositionally biased region" description="Polar residues" evidence="1">
    <location>
        <begin position="256"/>
        <end position="278"/>
    </location>
</feature>
<accession>A0A2H1CT93</accession>
<dbReference type="PROSITE" id="PS50181">
    <property type="entry name" value="FBOX"/>
    <property type="match status" value="1"/>
</dbReference>
<comment type="caution">
    <text evidence="2">The sequence shown here is derived from an EMBL/GenBank/DDBJ whole genome shotgun (WGS) entry which is preliminary data.</text>
</comment>
<name>A0A2H1CT93_FASHE</name>
<feature type="region of interest" description="Disordered" evidence="1">
    <location>
        <begin position="256"/>
        <end position="281"/>
    </location>
</feature>
<organism evidence="2 3">
    <name type="scientific">Fasciola hepatica</name>
    <name type="common">Liver fluke</name>
    <dbReference type="NCBI Taxonomy" id="6192"/>
    <lineage>
        <taxon>Eukaryota</taxon>
        <taxon>Metazoa</taxon>
        <taxon>Spiralia</taxon>
        <taxon>Lophotrochozoa</taxon>
        <taxon>Platyhelminthes</taxon>
        <taxon>Trematoda</taxon>
        <taxon>Digenea</taxon>
        <taxon>Plagiorchiida</taxon>
        <taxon>Echinostomata</taxon>
        <taxon>Echinostomatoidea</taxon>
        <taxon>Fasciolidae</taxon>
        <taxon>Fasciola</taxon>
    </lineage>
</organism>
<sequence>MSEILTLGADKLPPSTGLRNSAANLPNEVLLHIFSYVTCEDLWNCKDVCVNWSNAAMDHFLWQAKLCELLGTRWSVICCDKKPQIVPDFRDLNVLHPCNIYRFLYHYVPPHLHSRKESSTPINTLDTTDLEPFRSRNFRPTIGEYILNWWNQIVRRFSMTTARRASRPTPQPFRYAVFGPGFDARATSRLFSKLVDARTKSFEPTDMIPGRMGFGAGLTLRLYGQAQRAAYDPSLRPHCTPPIQKDSLDGALTPTGLSPNGTPISTPINTRRGQTESANPLEHTPRNLIQSRKLLDDTPPMEDFIFDLHYLYAFHGHINDTYNYQRERILGSRLFSHPDLDEKITDTELLTSLTVSESMQSILNGLNGMIYAIDARESLEQSLYLYYELQAVLRGLPAYIAKSVPIVILYIMPKEEIPLEPFPVRTVNRSNITEGLNRDSYSGAEYTVSWRGSLLLPISCLRLFELPNPWRLQKCASNDIKAVIQSIMWLKSRSPVIRTGDDPVLLRSNSAV</sequence>
<protein>
    <submittedName>
        <fullName evidence="2">Cyclin F box</fullName>
    </submittedName>
</protein>
<proteinExistence type="predicted"/>
<evidence type="ECO:0000313" key="3">
    <source>
        <dbReference type="Proteomes" id="UP000230066"/>
    </source>
</evidence>